<gene>
    <name evidence="2" type="ORF">BK746_03515</name>
</gene>
<dbReference type="EMBL" id="NFDN01000018">
    <property type="protein sequence ID" value="OTY63427.1"/>
    <property type="molecule type" value="Genomic_DNA"/>
</dbReference>
<proteinExistence type="predicted"/>
<comment type="caution">
    <text evidence="2">The sequence shown here is derived from an EMBL/GenBank/DDBJ whole genome shotgun (WGS) entry which is preliminary data.</text>
</comment>
<dbReference type="Proteomes" id="UP000195129">
    <property type="component" value="Unassembled WGS sequence"/>
</dbReference>
<keyword evidence="1" id="KW-0812">Transmembrane</keyword>
<protein>
    <submittedName>
        <fullName evidence="2">Uncharacterized protein</fullName>
    </submittedName>
</protein>
<accession>A0A9X6IHI6</accession>
<evidence type="ECO:0000256" key="1">
    <source>
        <dbReference type="SAM" id="Phobius"/>
    </source>
</evidence>
<dbReference type="AlphaFoldDB" id="A0A9X6IHI6"/>
<keyword evidence="1" id="KW-1133">Transmembrane helix</keyword>
<feature type="transmembrane region" description="Helical" evidence="1">
    <location>
        <begin position="20"/>
        <end position="38"/>
    </location>
</feature>
<organism evidence="2 3">
    <name type="scientific">Bacillus thuringiensis serovar yosoo</name>
    <dbReference type="NCBI Taxonomy" id="180848"/>
    <lineage>
        <taxon>Bacteria</taxon>
        <taxon>Bacillati</taxon>
        <taxon>Bacillota</taxon>
        <taxon>Bacilli</taxon>
        <taxon>Bacillales</taxon>
        <taxon>Bacillaceae</taxon>
        <taxon>Bacillus</taxon>
        <taxon>Bacillus cereus group</taxon>
    </lineage>
</organism>
<reference evidence="2 3" key="1">
    <citation type="submission" date="2016-10" db="EMBL/GenBank/DDBJ databases">
        <title>Comparative genomics of Bacillus thuringiensis reveals a path to pathogens against multiple invertebrate hosts.</title>
        <authorList>
            <person name="Zheng J."/>
            <person name="Gao Q."/>
            <person name="Liu H."/>
            <person name="Peng D."/>
            <person name="Ruan L."/>
            <person name="Sun M."/>
        </authorList>
    </citation>
    <scope>NUCLEOTIDE SEQUENCE [LARGE SCALE GENOMIC DNA]</scope>
    <source>
        <strain evidence="2">BGSC 4CA1</strain>
    </source>
</reference>
<name>A0A9X6IHI6_BACTU</name>
<sequence>MIAHFQNGGAFLTVKSITAAYFVEKILILILKVIWVHLHAHQSFMMKWPLNILFFIDRHKNDLFAILIIYRRYNKMFTYM</sequence>
<evidence type="ECO:0000313" key="2">
    <source>
        <dbReference type="EMBL" id="OTY63427.1"/>
    </source>
</evidence>
<evidence type="ECO:0000313" key="3">
    <source>
        <dbReference type="Proteomes" id="UP000195129"/>
    </source>
</evidence>
<keyword evidence="1" id="KW-0472">Membrane</keyword>